<dbReference type="NCBIfam" id="TIGR03344">
    <property type="entry name" value="VI_effect_Hcp1"/>
    <property type="match status" value="1"/>
</dbReference>
<dbReference type="Gene3D" id="2.30.110.20">
    <property type="entry name" value="Hcp1-like"/>
    <property type="match status" value="1"/>
</dbReference>
<dbReference type="PANTHER" id="PTHR34319:SF7">
    <property type="entry name" value="HNH ENDONUCLEASE DOMAIN-CONTAINING PROTEIN"/>
    <property type="match status" value="1"/>
</dbReference>
<evidence type="ECO:0000313" key="2">
    <source>
        <dbReference type="Proteomes" id="UP000190064"/>
    </source>
</evidence>
<dbReference type="PANTHER" id="PTHR34319">
    <property type="entry name" value="MAJOR EXPORTED PROTEIN"/>
    <property type="match status" value="1"/>
</dbReference>
<dbReference type="InterPro" id="IPR052947">
    <property type="entry name" value="T6SS_Hcp1_domain"/>
</dbReference>
<dbReference type="STRING" id="966.BTA35_0207130"/>
<dbReference type="EMBL" id="MTSD02000002">
    <property type="protein sequence ID" value="OOV87773.1"/>
    <property type="molecule type" value="Genomic_DNA"/>
</dbReference>
<accession>A0A1T1HD80</accession>
<dbReference type="Proteomes" id="UP000190064">
    <property type="component" value="Unassembled WGS sequence"/>
</dbReference>
<dbReference type="InterPro" id="IPR008514">
    <property type="entry name" value="T6SS_Hcp"/>
</dbReference>
<dbReference type="SUPFAM" id="SSF141452">
    <property type="entry name" value="Hcp1-like"/>
    <property type="match status" value="1"/>
</dbReference>
<protein>
    <submittedName>
        <fullName evidence="1">Type VI secretion system protein</fullName>
    </submittedName>
</protein>
<dbReference type="Pfam" id="PF05638">
    <property type="entry name" value="T6SS_HCP"/>
    <property type="match status" value="1"/>
</dbReference>
<name>A0A1T1HD80_OCELI</name>
<reference evidence="1" key="1">
    <citation type="submission" date="2017-02" db="EMBL/GenBank/DDBJ databases">
        <title>Draft Genome Sequence of the Salt Water Bacterium Oceanospirillum linum ATCC 11336.</title>
        <authorList>
            <person name="Trachtenberg A.M."/>
            <person name="Carney J.G."/>
            <person name="Linnane J.D."/>
            <person name="Rheaume B.A."/>
            <person name="Pitts N.L."/>
            <person name="Mykles D.L."/>
            <person name="Maclea K.S."/>
        </authorList>
    </citation>
    <scope>NUCLEOTIDE SEQUENCE [LARGE SCALE GENOMIC DNA]</scope>
    <source>
        <strain evidence="1">ATCC 11336</strain>
    </source>
</reference>
<dbReference type="RefSeq" id="WP_078319118.1">
    <property type="nucleotide sequence ID" value="NZ_FXTS01000002.1"/>
</dbReference>
<keyword evidence="2" id="KW-1185">Reference proteome</keyword>
<proteinExistence type="predicted"/>
<organism evidence="1 2">
    <name type="scientific">Oceanospirillum linum</name>
    <dbReference type="NCBI Taxonomy" id="966"/>
    <lineage>
        <taxon>Bacteria</taxon>
        <taxon>Pseudomonadati</taxon>
        <taxon>Pseudomonadota</taxon>
        <taxon>Gammaproteobacteria</taxon>
        <taxon>Oceanospirillales</taxon>
        <taxon>Oceanospirillaceae</taxon>
        <taxon>Oceanospirillum</taxon>
    </lineage>
</organism>
<gene>
    <name evidence="1" type="ORF">BTA35_0207130</name>
</gene>
<sequence>MPSEIFLTIETEDGESLSEGSSTEDSIGAFAKTEHEDEIFVIAFDHKATIPTDRLSGQVMGNRKHEYLEIRKLIDKSSPLLFQCIAEPKALTCTLEFFRPADTGSDGQPVHYYTIELEGAKIVSIRTCSPNMLDPDNDGFPAFEEVRFTYNSITWSHEIASSTAIDNWAGAE</sequence>
<evidence type="ECO:0000313" key="1">
    <source>
        <dbReference type="EMBL" id="OOV87773.1"/>
    </source>
</evidence>
<dbReference type="AlphaFoldDB" id="A0A1T1HD80"/>
<comment type="caution">
    <text evidence="1">The sequence shown here is derived from an EMBL/GenBank/DDBJ whole genome shotgun (WGS) entry which is preliminary data.</text>
</comment>
<dbReference type="InterPro" id="IPR036624">
    <property type="entry name" value="Hcp1-lik_sf"/>
</dbReference>